<sequence>MFLTTDYFSEIVTCCKKSPIGKQLPTALYVHISAIDSLEIILQEYEKKARLTEKIEGATIIKFATDRPTISYLFYPDFDSDPHPALTLSIVVNLDTEKVSYWNYKNQKNPPILHRKESFITLDYPQYETFSHLTNMEEELDLLSLNVPIGTKEQWEKRLNRKRIIFEGHYLACDCPLFPQKTFTIQIERHKAAIVRNAFSRPVRLALDLLLFDEETTFFDYGCGYGGDVERIAAAGYKSQGWDPYYCPDNHKRIADIVNLGYVINVVEDINERREALLNAWQLTNKVLIVSAQVLIDDRDRGVIAYGDGIITSRNTFQKYYEQEELKFYIDQVLEVDSIPIGLGIYLVFRDEMEAQKFRASRFHSRAKTPRLITKVRRFEDYEHLLQPLMEFYTERGRLPAKGELRNEVQLKEEFRSFRQAFKVVLQVTYEDDWDMITEKRRQDLLLYLALSQFDRRPKMRELSPEVKQDIKSLFGSYNSACVMADAMLYQVGNLEIIAQLCQKQTLGRKLKNSLLIHISVLEKLEPLLRLYEGCASRTVGRLEEANVIQFSWRIPKITYLYYPDFDDNPHPILHSRMQIQLNNLRVNHSDYEEEENPPILHYKDSLVSPDYPLYETFKELTEKEQELGLLDDYHQVNRLQGWLKFLQENNLKLDGYDLIED</sequence>
<protein>
    <recommendedName>
        <fullName evidence="3">DNA phosphorothioation-associated methyltransferase</fullName>
    </recommendedName>
</protein>
<evidence type="ECO:0000313" key="2">
    <source>
        <dbReference type="Proteomes" id="UP000003477"/>
    </source>
</evidence>
<dbReference type="GeneID" id="88765859"/>
<dbReference type="InterPro" id="IPR024019">
    <property type="entry name" value="CHP04096"/>
</dbReference>
<reference evidence="1 2" key="1">
    <citation type="journal article" date="2011" name="Front. Microbiol.">
        <title>Two Strains of Crocosphaera watsonii with Highly Conserved Genomes are Distinguished by Strain-Specific Features.</title>
        <authorList>
            <person name="Bench S.R."/>
            <person name="Ilikchyan I.N."/>
            <person name="Tripp H.J."/>
            <person name="Zehr J.P."/>
        </authorList>
    </citation>
    <scope>NUCLEOTIDE SEQUENCE [LARGE SCALE GENOMIC DNA]</scope>
    <source>
        <strain evidence="1 2">WH 0003</strain>
    </source>
</reference>
<dbReference type="PATRIC" id="fig|423471.3.peg.2008"/>
<dbReference type="EMBL" id="AESD01000327">
    <property type="protein sequence ID" value="EHJ13202.1"/>
    <property type="molecule type" value="Genomic_DNA"/>
</dbReference>
<evidence type="ECO:0000313" key="1">
    <source>
        <dbReference type="EMBL" id="EHJ13202.1"/>
    </source>
</evidence>
<accession>G5J3R4</accession>
<proteinExistence type="predicted"/>
<dbReference type="RefSeq" id="WP_007310432.1">
    <property type="nucleotide sequence ID" value="NZ_AESD01000327.1"/>
</dbReference>
<gene>
    <name evidence="1" type="ORF">CWATWH0003_2139</name>
</gene>
<dbReference type="AlphaFoldDB" id="G5J3R4"/>
<comment type="caution">
    <text evidence="1">The sequence shown here is derived from an EMBL/GenBank/DDBJ whole genome shotgun (WGS) entry which is preliminary data.</text>
</comment>
<dbReference type="Proteomes" id="UP000003477">
    <property type="component" value="Unassembled WGS sequence"/>
</dbReference>
<evidence type="ECO:0008006" key="3">
    <source>
        <dbReference type="Google" id="ProtNLM"/>
    </source>
</evidence>
<name>G5J3R4_CROWT</name>
<dbReference type="NCBIfam" id="TIGR04096">
    <property type="entry name" value="dnd_rel_methyl"/>
    <property type="match status" value="2"/>
</dbReference>
<organism evidence="1 2">
    <name type="scientific">Crocosphaera watsonii WH 0003</name>
    <dbReference type="NCBI Taxonomy" id="423471"/>
    <lineage>
        <taxon>Bacteria</taxon>
        <taxon>Bacillati</taxon>
        <taxon>Cyanobacteriota</taxon>
        <taxon>Cyanophyceae</taxon>
        <taxon>Oscillatoriophycideae</taxon>
        <taxon>Chroococcales</taxon>
        <taxon>Aphanothecaceae</taxon>
        <taxon>Crocosphaera</taxon>
    </lineage>
</organism>